<dbReference type="Pfam" id="PF26178">
    <property type="entry name" value="PI-PLC_cat"/>
    <property type="match status" value="1"/>
</dbReference>
<comment type="caution">
    <text evidence="1">The sequence shown here is derived from an EMBL/GenBank/DDBJ whole genome shotgun (WGS) entry which is preliminary data.</text>
</comment>
<keyword evidence="2" id="KW-1185">Reference proteome</keyword>
<dbReference type="GO" id="GO:0006629">
    <property type="term" value="P:lipid metabolic process"/>
    <property type="evidence" value="ECO:0007669"/>
    <property type="project" value="InterPro"/>
</dbReference>
<proteinExistence type="predicted"/>
<dbReference type="PANTHER" id="PTHR13593">
    <property type="match status" value="1"/>
</dbReference>
<dbReference type="EMBL" id="JAAAUY010000459">
    <property type="protein sequence ID" value="KAF9329621.1"/>
    <property type="molecule type" value="Genomic_DNA"/>
</dbReference>
<dbReference type="Gene3D" id="3.20.20.190">
    <property type="entry name" value="Phosphatidylinositol (PI) phosphodiesterase"/>
    <property type="match status" value="1"/>
</dbReference>
<gene>
    <name evidence="1" type="ORF">BG006_007309</name>
</gene>
<dbReference type="GO" id="GO:0008081">
    <property type="term" value="F:phosphoric diester hydrolase activity"/>
    <property type="evidence" value="ECO:0007669"/>
    <property type="project" value="InterPro"/>
</dbReference>
<protein>
    <submittedName>
        <fullName evidence="1">Uncharacterized protein</fullName>
    </submittedName>
</protein>
<evidence type="ECO:0000313" key="1">
    <source>
        <dbReference type="EMBL" id="KAF9329621.1"/>
    </source>
</evidence>
<sequence>MCHGFGAQRAIGISLDSVLSQVLQFLLANPYEVLTIEFNEYDGPGGAISAIILQKVLQYFTLPDGHLLMYGRVDLSEPWPTLRKMILDNQRLMIFMSDMYYSVPDPKPNWLNMKDWWKQDGFQYTSLDTKPEQLNQSYHKWCEQGPPNDGSYVRWQQIDINLGILPDDIIATLKQGKIPEICIEPLAVETNSALMENLSDFCYTRWPYWFRVRVNDYWHGSVFKVANLFNDRNVARVKAGDSITPY</sequence>
<dbReference type="InterPro" id="IPR017946">
    <property type="entry name" value="PLC-like_Pdiesterase_TIM-brl"/>
</dbReference>
<reference evidence="1" key="1">
    <citation type="journal article" date="2020" name="Fungal Divers.">
        <title>Resolving the Mortierellaceae phylogeny through synthesis of multi-gene phylogenetics and phylogenomics.</title>
        <authorList>
            <person name="Vandepol N."/>
            <person name="Liber J."/>
            <person name="Desiro A."/>
            <person name="Na H."/>
            <person name="Kennedy M."/>
            <person name="Barry K."/>
            <person name="Grigoriev I.V."/>
            <person name="Miller A.N."/>
            <person name="O'Donnell K."/>
            <person name="Stajich J.E."/>
            <person name="Bonito G."/>
        </authorList>
    </citation>
    <scope>NUCLEOTIDE SEQUENCE</scope>
    <source>
        <strain evidence="1">NVP1</strain>
    </source>
</reference>
<dbReference type="Proteomes" id="UP000696485">
    <property type="component" value="Unassembled WGS sequence"/>
</dbReference>
<dbReference type="PANTHER" id="PTHR13593:SF140">
    <property type="entry name" value="PLC-LIKE PHOSPHODIESTERASE"/>
    <property type="match status" value="1"/>
</dbReference>
<dbReference type="AlphaFoldDB" id="A0A9P5VKT7"/>
<dbReference type="InterPro" id="IPR051057">
    <property type="entry name" value="PI-PLC_domain"/>
</dbReference>
<dbReference type="SUPFAM" id="SSF51695">
    <property type="entry name" value="PLC-like phosphodiesterases"/>
    <property type="match status" value="1"/>
</dbReference>
<organism evidence="1 2">
    <name type="scientific">Podila minutissima</name>
    <dbReference type="NCBI Taxonomy" id="64525"/>
    <lineage>
        <taxon>Eukaryota</taxon>
        <taxon>Fungi</taxon>
        <taxon>Fungi incertae sedis</taxon>
        <taxon>Mucoromycota</taxon>
        <taxon>Mortierellomycotina</taxon>
        <taxon>Mortierellomycetes</taxon>
        <taxon>Mortierellales</taxon>
        <taxon>Mortierellaceae</taxon>
        <taxon>Podila</taxon>
    </lineage>
</organism>
<evidence type="ECO:0000313" key="2">
    <source>
        <dbReference type="Proteomes" id="UP000696485"/>
    </source>
</evidence>
<accession>A0A9P5VKT7</accession>
<name>A0A9P5VKT7_9FUNG</name>